<organism evidence="8 9">
    <name type="scientific">Mucor plumbeus</name>
    <dbReference type="NCBI Taxonomy" id="97098"/>
    <lineage>
        <taxon>Eukaryota</taxon>
        <taxon>Fungi</taxon>
        <taxon>Fungi incertae sedis</taxon>
        <taxon>Mucoromycota</taxon>
        <taxon>Mucoromycotina</taxon>
        <taxon>Mucoromycetes</taxon>
        <taxon>Mucorales</taxon>
        <taxon>Mucorineae</taxon>
        <taxon>Mucoraceae</taxon>
        <taxon>Mucor</taxon>
    </lineage>
</organism>
<evidence type="ECO:0008006" key="10">
    <source>
        <dbReference type="Google" id="ProtNLM"/>
    </source>
</evidence>
<evidence type="ECO:0000256" key="7">
    <source>
        <dbReference type="SAM" id="Phobius"/>
    </source>
</evidence>
<dbReference type="AlphaFoldDB" id="A0A8H7QT38"/>
<dbReference type="PANTHER" id="PTHR12841:SF6">
    <property type="entry name" value="PROTEIN UNC-50 HOMOLOG"/>
    <property type="match status" value="1"/>
</dbReference>
<evidence type="ECO:0000256" key="3">
    <source>
        <dbReference type="ARBA" id="ARBA00022692"/>
    </source>
</evidence>
<gene>
    <name evidence="8" type="ORF">INT46_000885</name>
</gene>
<feature type="region of interest" description="Disordered" evidence="6">
    <location>
        <begin position="1"/>
        <end position="36"/>
    </location>
</feature>
<comment type="similarity">
    <text evidence="2">Belongs to the unc-50 family.</text>
</comment>
<evidence type="ECO:0000256" key="2">
    <source>
        <dbReference type="ARBA" id="ARBA00006293"/>
    </source>
</evidence>
<protein>
    <recommendedName>
        <fullName evidence="10">Unc-50-like protein</fullName>
    </recommendedName>
</protein>
<keyword evidence="4 7" id="KW-1133">Transmembrane helix</keyword>
<dbReference type="OrthoDB" id="10027013at2759"/>
<feature type="transmembrane region" description="Helical" evidence="7">
    <location>
        <begin position="264"/>
        <end position="283"/>
    </location>
</feature>
<reference evidence="8" key="1">
    <citation type="submission" date="2020-12" db="EMBL/GenBank/DDBJ databases">
        <title>Metabolic potential, ecology and presence of endohyphal bacteria is reflected in genomic diversity of Mucoromycotina.</title>
        <authorList>
            <person name="Muszewska A."/>
            <person name="Okrasinska A."/>
            <person name="Steczkiewicz K."/>
            <person name="Drgas O."/>
            <person name="Orlowska M."/>
            <person name="Perlinska-Lenart U."/>
            <person name="Aleksandrzak-Piekarczyk T."/>
            <person name="Szatraj K."/>
            <person name="Zielenkiewicz U."/>
            <person name="Pilsyk S."/>
            <person name="Malc E."/>
            <person name="Mieczkowski P."/>
            <person name="Kruszewska J.S."/>
            <person name="Biernat P."/>
            <person name="Pawlowska J."/>
        </authorList>
    </citation>
    <scope>NUCLEOTIDE SEQUENCE</scope>
    <source>
        <strain evidence="8">CBS 226.32</strain>
    </source>
</reference>
<keyword evidence="5 7" id="KW-0472">Membrane</keyword>
<feature type="compositionally biased region" description="Low complexity" evidence="6">
    <location>
        <begin position="14"/>
        <end position="23"/>
    </location>
</feature>
<proteinExistence type="inferred from homology"/>
<comment type="subcellular location">
    <subcellularLocation>
        <location evidence="1">Membrane</location>
        <topology evidence="1">Multi-pass membrane protein</topology>
    </subcellularLocation>
</comment>
<feature type="transmembrane region" description="Helical" evidence="7">
    <location>
        <begin position="408"/>
        <end position="428"/>
    </location>
</feature>
<keyword evidence="9" id="KW-1185">Reference proteome</keyword>
<dbReference type="EMBL" id="JAEPRC010000401">
    <property type="protein sequence ID" value="KAG2198109.1"/>
    <property type="molecule type" value="Genomic_DNA"/>
</dbReference>
<comment type="caution">
    <text evidence="8">The sequence shown here is derived from an EMBL/GenBank/DDBJ whole genome shotgun (WGS) entry which is preliminary data.</text>
</comment>
<dbReference type="PANTHER" id="PTHR12841">
    <property type="entry name" value="PROTEIN UNC-50 HOMOLOG"/>
    <property type="match status" value="1"/>
</dbReference>
<dbReference type="Proteomes" id="UP000650833">
    <property type="component" value="Unassembled WGS sequence"/>
</dbReference>
<feature type="transmembrane region" description="Helical" evidence="7">
    <location>
        <begin position="347"/>
        <end position="367"/>
    </location>
</feature>
<sequence>MAVPTITNKKRKNSLSNNNTSHVSSKKKKSKNSSVTVKEELNVEIPSDVSAISTISSGASFSSLVLRDKNLPPISSLLLYKPNIADNRFDPFHQSIKHYAQYTQYALPDLSNCSPTASVKQETGVNVTPVMPIIPYYFHHSRFGIEACMYQLEHYRKQQVVKPYAFNPVNNNVNYFLTDMSSILPTSNNNFGQSTSSSSFYYNQSGKQRKNSPALLRRLFRFPQMDFEFALWQMGYLLIAPRRVYRNIYYHKQTKNRWSRDDPAFIALLTMFLTLSAIVWGFTYRLGTYGIVKTILSMLFIDFLLFGAIIATFTWYISNKFLIQNINTYAVAQKVEWAYAFDVHCNAFIPVYLILYVVQLFFLPLILKENWISMFIGNFMYCVALIWYMFGVFLGFNALPFLVHTELFLYPIALWIALFVASLFGFNIPQYVLSHYF</sequence>
<evidence type="ECO:0000256" key="6">
    <source>
        <dbReference type="SAM" id="MobiDB-lite"/>
    </source>
</evidence>
<dbReference type="Pfam" id="PF05216">
    <property type="entry name" value="UNC-50"/>
    <property type="match status" value="1"/>
</dbReference>
<feature type="transmembrane region" description="Helical" evidence="7">
    <location>
        <begin position="379"/>
        <end position="402"/>
    </location>
</feature>
<evidence type="ECO:0000256" key="1">
    <source>
        <dbReference type="ARBA" id="ARBA00004141"/>
    </source>
</evidence>
<evidence type="ECO:0000256" key="5">
    <source>
        <dbReference type="ARBA" id="ARBA00023136"/>
    </source>
</evidence>
<evidence type="ECO:0000256" key="4">
    <source>
        <dbReference type="ARBA" id="ARBA00022989"/>
    </source>
</evidence>
<evidence type="ECO:0000313" key="8">
    <source>
        <dbReference type="EMBL" id="KAG2198109.1"/>
    </source>
</evidence>
<dbReference type="GO" id="GO:0000139">
    <property type="term" value="C:Golgi membrane"/>
    <property type="evidence" value="ECO:0007669"/>
    <property type="project" value="TreeGrafter"/>
</dbReference>
<dbReference type="InterPro" id="IPR007881">
    <property type="entry name" value="UNC-50"/>
</dbReference>
<evidence type="ECO:0000313" key="9">
    <source>
        <dbReference type="Proteomes" id="UP000650833"/>
    </source>
</evidence>
<feature type="transmembrane region" description="Helical" evidence="7">
    <location>
        <begin position="295"/>
        <end position="317"/>
    </location>
</feature>
<keyword evidence="3 7" id="KW-0812">Transmembrane</keyword>
<name>A0A8H7QT38_9FUNG</name>
<accession>A0A8H7QT38</accession>